<keyword evidence="6" id="KW-0255">Endonuclease</keyword>
<dbReference type="SUPFAM" id="SSF48019">
    <property type="entry name" value="post-AAA+ oligomerization domain-like"/>
    <property type="match status" value="1"/>
</dbReference>
<dbReference type="Gene3D" id="1.20.272.10">
    <property type="match status" value="1"/>
</dbReference>
<dbReference type="CDD" id="cd00009">
    <property type="entry name" value="AAA"/>
    <property type="match status" value="2"/>
</dbReference>
<protein>
    <recommendedName>
        <fullName evidence="2">Replication factor C small subunit</fullName>
    </recommendedName>
    <alternativeName>
        <fullName evidence="11">Clamp loader small subunit</fullName>
    </alternativeName>
</protein>
<dbReference type="InterPro" id="IPR006935">
    <property type="entry name" value="Helicase/UvrB_N"/>
</dbReference>
<dbReference type="GO" id="GO:0005663">
    <property type="term" value="C:DNA replication factor C complex"/>
    <property type="evidence" value="ECO:0007669"/>
    <property type="project" value="TreeGrafter"/>
</dbReference>
<dbReference type="PROSITE" id="PS50818">
    <property type="entry name" value="INTEIN_C_TER"/>
    <property type="match status" value="1"/>
</dbReference>
<evidence type="ECO:0000256" key="2">
    <source>
        <dbReference type="ARBA" id="ARBA00014164"/>
    </source>
</evidence>
<dbReference type="GeneID" id="8739164"/>
<dbReference type="SMART" id="SM00382">
    <property type="entry name" value="AAA"/>
    <property type="match status" value="1"/>
</dbReference>
<dbReference type="OrthoDB" id="7928at2157"/>
<gene>
    <name evidence="13" type="ordered locus">Arcpr_0505</name>
</gene>
<dbReference type="CDD" id="cd18140">
    <property type="entry name" value="HLD_clamp_RFC"/>
    <property type="match status" value="1"/>
</dbReference>
<evidence type="ECO:0000259" key="12">
    <source>
        <dbReference type="PROSITE" id="PS50819"/>
    </source>
</evidence>
<dbReference type="EMBL" id="CP001857">
    <property type="protein sequence ID" value="ADB57571.1"/>
    <property type="molecule type" value="Genomic_DNA"/>
</dbReference>
<keyword evidence="4" id="KW-0540">Nuclease</keyword>
<dbReference type="InterPro" id="IPR008921">
    <property type="entry name" value="DNA_pol3_clamp-load_cplx_C"/>
</dbReference>
<organism evidence="13 14">
    <name type="scientific">Archaeoglobus profundus (strain DSM 5631 / JCM 9629 / NBRC 100127 / Av18)</name>
    <dbReference type="NCBI Taxonomy" id="572546"/>
    <lineage>
        <taxon>Archaea</taxon>
        <taxon>Methanobacteriati</taxon>
        <taxon>Methanobacteriota</taxon>
        <taxon>Archaeoglobi</taxon>
        <taxon>Archaeoglobales</taxon>
        <taxon>Archaeoglobaceae</taxon>
        <taxon>Archaeoglobus</taxon>
    </lineage>
</organism>
<dbReference type="Pfam" id="PF04851">
    <property type="entry name" value="ResIII"/>
    <property type="match status" value="1"/>
</dbReference>
<dbReference type="Proteomes" id="UP000001901">
    <property type="component" value="Chromosome"/>
</dbReference>
<dbReference type="InterPro" id="IPR027417">
    <property type="entry name" value="P-loop_NTPase"/>
</dbReference>
<dbReference type="NCBIfam" id="NF001679">
    <property type="entry name" value="PRK00440.1"/>
    <property type="match status" value="1"/>
</dbReference>
<dbReference type="Gene3D" id="3.10.28.10">
    <property type="entry name" value="Homing endonucleases"/>
    <property type="match status" value="1"/>
</dbReference>
<dbReference type="GO" id="GO:0006281">
    <property type="term" value="P:DNA repair"/>
    <property type="evidence" value="ECO:0007669"/>
    <property type="project" value="TreeGrafter"/>
</dbReference>
<dbReference type="InterPro" id="IPR006142">
    <property type="entry name" value="INTEIN"/>
</dbReference>
<dbReference type="GO" id="GO:0016787">
    <property type="term" value="F:hydrolase activity"/>
    <property type="evidence" value="ECO:0007669"/>
    <property type="project" value="InterPro"/>
</dbReference>
<dbReference type="RefSeq" id="WP_012939907.1">
    <property type="nucleotide sequence ID" value="NC_013741.1"/>
</dbReference>
<dbReference type="Pfam" id="PF14528">
    <property type="entry name" value="LAGLIDADG_3"/>
    <property type="match status" value="1"/>
</dbReference>
<dbReference type="InterPro" id="IPR013748">
    <property type="entry name" value="Rep_factorC_C"/>
</dbReference>
<evidence type="ECO:0000313" key="14">
    <source>
        <dbReference type="Proteomes" id="UP000001901"/>
    </source>
</evidence>
<dbReference type="PROSITE" id="PS50819">
    <property type="entry name" value="INTEIN_ENDONUCLEASE"/>
    <property type="match status" value="1"/>
</dbReference>
<evidence type="ECO:0000256" key="10">
    <source>
        <dbReference type="ARBA" id="ARBA00023000"/>
    </source>
</evidence>
<keyword evidence="3" id="KW-0235">DNA replication</keyword>
<dbReference type="InterPro" id="IPR003959">
    <property type="entry name" value="ATPase_AAA_core"/>
</dbReference>
<dbReference type="SMART" id="SM00305">
    <property type="entry name" value="HintC"/>
    <property type="match status" value="1"/>
</dbReference>
<dbReference type="InterPro" id="IPR004042">
    <property type="entry name" value="Intein_endonuc_central"/>
</dbReference>
<dbReference type="NCBIfam" id="TIGR01445">
    <property type="entry name" value="intein_Nterm"/>
    <property type="match status" value="1"/>
</dbReference>
<dbReference type="InterPro" id="IPR003587">
    <property type="entry name" value="Hint_dom_N"/>
</dbReference>
<dbReference type="InterPro" id="IPR004860">
    <property type="entry name" value="LAGLIDADG_dom"/>
</dbReference>
<dbReference type="STRING" id="572546.Arcpr_0505"/>
<sequence>MEAEIWVEKYRPKTLDEVVDQEEVVKRLKNYVKQKNIPHLLFAGPPGTGKTATAIALTRDLFGENWRDNFIELNASVSKDTPILVRIDGQIRRVTFEELDKIYFKDSNEEYVKVDNLEVLTVDRNYKVAWAKVSTLIRHWVPKILRIHLEGGGVIELTGNHSVMILSEEGLKAIKASEIKEGEYLLSFTAELEGNLNVIDLSDYGSKVVTSRTVVLNDLELNENSSWVFGLYTAGGAVGFKGNTSGQIVYTVNAEEQNLANRIGNFADYYNIGVYENYTTSGFNRERLSAKQIRILSTQLAKFFRDNFYDGNGFKAKNKRVPSFMFSAKLENRLSYLKGLYEGDGYGEWGNVIRIFSVSKDLLIDVAWLARISGIESSIFDREVRLIWRGKMNWKKSDLLPAKPIISLIEKIEKKIKGNWRYEFRHQLYDGRDRISKDTLKRIVKMIDEYELSENEKKIFELLKKLACTDLHALKVKKIEIVDYDDYVYDVSVPNNEMFFAGNIPILLHNSDERGIDVVRHKIKEFARTAPIGGAPFKIIFLDEADALTPDAQAALRRTMEMYSKTCRFILSCNYISRIIEPIQSRCAVFKFKPVPPEAMKKRLKEIAEKEGVKITDDALDALVYIANGDFRKAINALQGAAALGEVVTAEAIYQITATARPEEMRKLIETALSGKFLEARQILDRMMVEYGMSGEDIVSQLFREIISSNLDERVKVMLIDKLGEIDFRLTEGAHDRIQLDAYLAYLATIGKKLS</sequence>
<evidence type="ECO:0000256" key="1">
    <source>
        <dbReference type="ARBA" id="ARBA00009668"/>
    </source>
</evidence>
<dbReference type="Pfam" id="PF14890">
    <property type="entry name" value="Intein_splicing"/>
    <property type="match status" value="1"/>
</dbReference>
<dbReference type="KEGG" id="apo:Arcpr_0505"/>
<comment type="similarity">
    <text evidence="1">Belongs to the activator 1 small subunits family. RfcS subfamily.</text>
</comment>
<dbReference type="GO" id="GO:0004519">
    <property type="term" value="F:endonuclease activity"/>
    <property type="evidence" value="ECO:0007669"/>
    <property type="project" value="UniProtKB-KW"/>
</dbReference>
<dbReference type="eggNOG" id="arCOG00469">
    <property type="taxonomic scope" value="Archaea"/>
</dbReference>
<dbReference type="GO" id="GO:0006261">
    <property type="term" value="P:DNA-templated DNA replication"/>
    <property type="evidence" value="ECO:0007669"/>
    <property type="project" value="TreeGrafter"/>
</dbReference>
<dbReference type="HOGENOM" id="CLU_015698_2_0_2"/>
<dbReference type="Gene3D" id="3.40.50.300">
    <property type="entry name" value="P-loop containing nucleotide triphosphate hydrolases"/>
    <property type="match status" value="2"/>
</dbReference>
<keyword evidence="7" id="KW-0068">Autocatalytic cleavage</keyword>
<evidence type="ECO:0000256" key="8">
    <source>
        <dbReference type="ARBA" id="ARBA00022840"/>
    </source>
</evidence>
<dbReference type="PaxDb" id="572546-Arcpr_0505"/>
<evidence type="ECO:0000256" key="11">
    <source>
        <dbReference type="ARBA" id="ARBA00031749"/>
    </source>
</evidence>
<dbReference type="Pfam" id="PF00004">
    <property type="entry name" value="AAA"/>
    <property type="match status" value="1"/>
</dbReference>
<keyword evidence="9" id="KW-0404">Intron homing</keyword>
<dbReference type="GO" id="GO:0016539">
    <property type="term" value="P:intein-mediated protein splicing"/>
    <property type="evidence" value="ECO:0007669"/>
    <property type="project" value="InterPro"/>
</dbReference>
<evidence type="ECO:0000256" key="7">
    <source>
        <dbReference type="ARBA" id="ARBA00022813"/>
    </source>
</evidence>
<dbReference type="InterPro" id="IPR003586">
    <property type="entry name" value="Hint_dom_C"/>
</dbReference>
<dbReference type="SMART" id="SM00306">
    <property type="entry name" value="HintN"/>
    <property type="match status" value="1"/>
</dbReference>
<dbReference type="CDD" id="cd00081">
    <property type="entry name" value="Hint"/>
    <property type="match status" value="1"/>
</dbReference>
<dbReference type="Pfam" id="PF08542">
    <property type="entry name" value="Rep_fac_C"/>
    <property type="match status" value="1"/>
</dbReference>
<keyword evidence="14" id="KW-1185">Reference proteome</keyword>
<keyword evidence="6" id="KW-0378">Hydrolase</keyword>
<feature type="domain" description="DOD-type homing endonuclease" evidence="12">
    <location>
        <begin position="228"/>
        <end position="375"/>
    </location>
</feature>
<accession>D2RGZ6</accession>
<evidence type="ECO:0000256" key="6">
    <source>
        <dbReference type="ARBA" id="ARBA00022759"/>
    </source>
</evidence>
<dbReference type="FunFam" id="1.20.272.10:FF:000029">
    <property type="entry name" value="Replication factor C small subunit"/>
    <property type="match status" value="1"/>
</dbReference>
<dbReference type="InterPro" id="IPR036844">
    <property type="entry name" value="Hint_dom_sf"/>
</dbReference>
<dbReference type="AlphaFoldDB" id="D2RGZ6"/>
<dbReference type="Pfam" id="PF25361">
    <property type="entry name" value="AAA_lid_RFC1"/>
    <property type="match status" value="1"/>
</dbReference>
<evidence type="ECO:0000256" key="9">
    <source>
        <dbReference type="ARBA" id="ARBA00022886"/>
    </source>
</evidence>
<dbReference type="SUPFAM" id="SSF55608">
    <property type="entry name" value="Homing endonucleases"/>
    <property type="match status" value="1"/>
</dbReference>
<dbReference type="PRINTS" id="PR00379">
    <property type="entry name" value="INTEIN"/>
</dbReference>
<dbReference type="PANTHER" id="PTHR11669:SF20">
    <property type="entry name" value="REPLICATION FACTOR C SUBUNIT 4"/>
    <property type="match status" value="1"/>
</dbReference>
<dbReference type="InterPro" id="IPR003593">
    <property type="entry name" value="AAA+_ATPase"/>
</dbReference>
<dbReference type="PROSITE" id="PS50817">
    <property type="entry name" value="INTEIN_N_TER"/>
    <property type="match status" value="1"/>
</dbReference>
<evidence type="ECO:0000256" key="5">
    <source>
        <dbReference type="ARBA" id="ARBA00022741"/>
    </source>
</evidence>
<reference evidence="13 14" key="1">
    <citation type="journal article" date="2010" name="Stand. Genomic Sci.">
        <title>Complete genome sequence of Archaeoglobus profundus type strain (AV18).</title>
        <authorList>
            <person name="von Jan M."/>
            <person name="Lapidus A."/>
            <person name="Del Rio T.G."/>
            <person name="Copeland A."/>
            <person name="Tice H."/>
            <person name="Cheng J.F."/>
            <person name="Lucas S."/>
            <person name="Chen F."/>
            <person name="Nolan M."/>
            <person name="Goodwin L."/>
            <person name="Han C."/>
            <person name="Pitluck S."/>
            <person name="Liolios K."/>
            <person name="Ivanova N."/>
            <person name="Mavromatis K."/>
            <person name="Ovchinnikova G."/>
            <person name="Chertkov O."/>
            <person name="Pati A."/>
            <person name="Chen A."/>
            <person name="Palaniappan K."/>
            <person name="Land M."/>
            <person name="Hauser L."/>
            <person name="Chang Y.J."/>
            <person name="Jeffries C.D."/>
            <person name="Saunders E."/>
            <person name="Brettin T."/>
            <person name="Detter J.C."/>
            <person name="Chain P."/>
            <person name="Eichinger K."/>
            <person name="Huber H."/>
            <person name="Spring S."/>
            <person name="Rohde M."/>
            <person name="Goker M."/>
            <person name="Wirth R."/>
            <person name="Woyke T."/>
            <person name="Bristow J."/>
            <person name="Eisen J.A."/>
            <person name="Markowitz V."/>
            <person name="Hugenholtz P."/>
            <person name="Kyrpides N.C."/>
            <person name="Klenk H.P."/>
        </authorList>
    </citation>
    <scope>NUCLEOTIDE SEQUENCE [LARGE SCALE GENOMIC DNA]</scope>
    <source>
        <strain evidence="14">DSM 5631 / JCM 9629 / NBRC 100127 / Av18</strain>
    </source>
</reference>
<dbReference type="GO" id="GO:0006314">
    <property type="term" value="P:intron homing"/>
    <property type="evidence" value="ECO:0007669"/>
    <property type="project" value="UniProtKB-KW"/>
</dbReference>
<keyword evidence="10" id="KW-0651">Protein splicing</keyword>
<dbReference type="InterPro" id="IPR027434">
    <property type="entry name" value="Homing_endonucl"/>
</dbReference>
<evidence type="ECO:0000313" key="13">
    <source>
        <dbReference type="EMBL" id="ADB57571.1"/>
    </source>
</evidence>
<proteinExistence type="inferred from homology"/>
<evidence type="ECO:0000256" key="3">
    <source>
        <dbReference type="ARBA" id="ARBA00022705"/>
    </source>
</evidence>
<dbReference type="Gene3D" id="1.10.8.60">
    <property type="match status" value="1"/>
</dbReference>
<name>D2RGZ6_ARCPA</name>
<dbReference type="InterPro" id="IPR006141">
    <property type="entry name" value="Intein_N"/>
</dbReference>
<dbReference type="PANTHER" id="PTHR11669">
    <property type="entry name" value="REPLICATION FACTOR C / DNA POLYMERASE III GAMMA-TAU SUBUNIT"/>
    <property type="match status" value="1"/>
</dbReference>
<keyword evidence="5" id="KW-0547">Nucleotide-binding</keyword>
<dbReference type="GO" id="GO:0003677">
    <property type="term" value="F:DNA binding"/>
    <property type="evidence" value="ECO:0007669"/>
    <property type="project" value="InterPro"/>
</dbReference>
<keyword evidence="8" id="KW-0067">ATP-binding</keyword>
<dbReference type="GO" id="GO:0005524">
    <property type="term" value="F:ATP binding"/>
    <property type="evidence" value="ECO:0007669"/>
    <property type="project" value="UniProtKB-KW"/>
</dbReference>
<dbReference type="InterPro" id="IPR047854">
    <property type="entry name" value="RFC_lid"/>
</dbReference>
<dbReference type="SUPFAM" id="SSF52540">
    <property type="entry name" value="P-loop containing nucleoside triphosphate hydrolases"/>
    <property type="match status" value="1"/>
</dbReference>
<dbReference type="SUPFAM" id="SSF51294">
    <property type="entry name" value="Hedgehog/intein (Hint) domain"/>
    <property type="match status" value="1"/>
</dbReference>
<dbReference type="InterPro" id="IPR050238">
    <property type="entry name" value="DNA_Rep/Repair_Clamp_Loader"/>
</dbReference>
<dbReference type="InterPro" id="IPR030934">
    <property type="entry name" value="Intein_C"/>
</dbReference>
<dbReference type="eggNOG" id="arCOG03145">
    <property type="taxonomic scope" value="Archaea"/>
</dbReference>
<dbReference type="NCBIfam" id="TIGR01443">
    <property type="entry name" value="intein_Cterm"/>
    <property type="match status" value="1"/>
</dbReference>
<evidence type="ECO:0000256" key="4">
    <source>
        <dbReference type="ARBA" id="ARBA00022722"/>
    </source>
</evidence>
<dbReference type="GO" id="GO:0003689">
    <property type="term" value="F:DNA clamp loader activity"/>
    <property type="evidence" value="ECO:0007669"/>
    <property type="project" value="TreeGrafter"/>
</dbReference>